<keyword evidence="4" id="KW-1185">Reference proteome</keyword>
<dbReference type="EMBL" id="KV784393">
    <property type="protein sequence ID" value="OEU07031.1"/>
    <property type="molecule type" value="Genomic_DNA"/>
</dbReference>
<dbReference type="PANTHER" id="PTHR20916">
    <property type="entry name" value="CYSTEINE AND GLYCINE-RICH PROTEIN 2 BINDING PROTEIN"/>
    <property type="match status" value="1"/>
</dbReference>
<feature type="region of interest" description="Disordered" evidence="1">
    <location>
        <begin position="552"/>
        <end position="588"/>
    </location>
</feature>
<proteinExistence type="predicted"/>
<feature type="region of interest" description="Disordered" evidence="1">
    <location>
        <begin position="383"/>
        <end position="406"/>
    </location>
</feature>
<evidence type="ECO:0000256" key="1">
    <source>
        <dbReference type="SAM" id="MobiDB-lite"/>
    </source>
</evidence>
<feature type="compositionally biased region" description="Low complexity" evidence="1">
    <location>
        <begin position="248"/>
        <end position="264"/>
    </location>
</feature>
<organism evidence="3 4">
    <name type="scientific">Fragilariopsis cylindrus CCMP1102</name>
    <dbReference type="NCBI Taxonomy" id="635003"/>
    <lineage>
        <taxon>Eukaryota</taxon>
        <taxon>Sar</taxon>
        <taxon>Stramenopiles</taxon>
        <taxon>Ochrophyta</taxon>
        <taxon>Bacillariophyta</taxon>
        <taxon>Bacillariophyceae</taxon>
        <taxon>Bacillariophycidae</taxon>
        <taxon>Bacillariales</taxon>
        <taxon>Bacillariaceae</taxon>
        <taxon>Fragilariopsis</taxon>
    </lineage>
</organism>
<dbReference type="OrthoDB" id="3247158at2759"/>
<reference evidence="3 4" key="1">
    <citation type="submission" date="2016-09" db="EMBL/GenBank/DDBJ databases">
        <title>Extensive genetic diversity and differential bi-allelic expression allows diatom success in the polar Southern Ocean.</title>
        <authorList>
            <consortium name="DOE Joint Genome Institute"/>
            <person name="Mock T."/>
            <person name="Otillar R.P."/>
            <person name="Strauss J."/>
            <person name="Dupont C."/>
            <person name="Frickenhaus S."/>
            <person name="Maumus F."/>
            <person name="Mcmullan M."/>
            <person name="Sanges R."/>
            <person name="Schmutz J."/>
            <person name="Toseland A."/>
            <person name="Valas R."/>
            <person name="Veluchamy A."/>
            <person name="Ward B.J."/>
            <person name="Allen A."/>
            <person name="Barry K."/>
            <person name="Falciatore A."/>
            <person name="Ferrante M."/>
            <person name="Fortunato A.E."/>
            <person name="Gloeckner G."/>
            <person name="Gruber A."/>
            <person name="Hipkin R."/>
            <person name="Janech M."/>
            <person name="Kroth P."/>
            <person name="Leese F."/>
            <person name="Lindquist E."/>
            <person name="Lyon B.R."/>
            <person name="Martin J."/>
            <person name="Mayer C."/>
            <person name="Parker M."/>
            <person name="Quesneville H."/>
            <person name="Raymond J."/>
            <person name="Uhlig C."/>
            <person name="Valentin K.U."/>
            <person name="Worden A.Z."/>
            <person name="Armbrust E.V."/>
            <person name="Bowler C."/>
            <person name="Green B."/>
            <person name="Moulton V."/>
            <person name="Van Oosterhout C."/>
            <person name="Grigoriev I."/>
        </authorList>
    </citation>
    <scope>NUCLEOTIDE SEQUENCE [LARGE SCALE GENOMIC DNA]</scope>
    <source>
        <strain evidence="3 4">CCMP1102</strain>
    </source>
</reference>
<feature type="compositionally biased region" description="Basic residues" evidence="1">
    <location>
        <begin position="160"/>
        <end position="169"/>
    </location>
</feature>
<keyword evidence="2" id="KW-0732">Signal</keyword>
<dbReference type="AlphaFoldDB" id="A0A1E7EMB1"/>
<dbReference type="KEGG" id="fcy:FRACYDRAFT_252473"/>
<feature type="region of interest" description="Disordered" evidence="1">
    <location>
        <begin position="647"/>
        <end position="678"/>
    </location>
</feature>
<feature type="chain" id="PRO_5009192008" evidence="2">
    <location>
        <begin position="25"/>
        <end position="678"/>
    </location>
</feature>
<feature type="compositionally biased region" description="Low complexity" evidence="1">
    <location>
        <begin position="133"/>
        <end position="159"/>
    </location>
</feature>
<evidence type="ECO:0000313" key="4">
    <source>
        <dbReference type="Proteomes" id="UP000095751"/>
    </source>
</evidence>
<feature type="signal peptide" evidence="2">
    <location>
        <begin position="1"/>
        <end position="24"/>
    </location>
</feature>
<feature type="compositionally biased region" description="Low complexity" evidence="1">
    <location>
        <begin position="478"/>
        <end position="488"/>
    </location>
</feature>
<feature type="compositionally biased region" description="Polar residues" evidence="1">
    <location>
        <begin position="80"/>
        <end position="103"/>
    </location>
</feature>
<name>A0A1E7EMB1_9STRA</name>
<dbReference type="InParanoid" id="A0A1E7EMB1"/>
<dbReference type="Proteomes" id="UP000095751">
    <property type="component" value="Unassembled WGS sequence"/>
</dbReference>
<feature type="compositionally biased region" description="Low complexity" evidence="1">
    <location>
        <begin position="557"/>
        <end position="569"/>
    </location>
</feature>
<evidence type="ECO:0000256" key="2">
    <source>
        <dbReference type="SAM" id="SignalP"/>
    </source>
</evidence>
<gene>
    <name evidence="3" type="ORF">FRACYDRAFT_252473</name>
</gene>
<feature type="compositionally biased region" description="Basic residues" evidence="1">
    <location>
        <begin position="489"/>
        <end position="502"/>
    </location>
</feature>
<feature type="compositionally biased region" description="Basic and acidic residues" evidence="1">
    <location>
        <begin position="237"/>
        <end position="246"/>
    </location>
</feature>
<dbReference type="GO" id="GO:0004402">
    <property type="term" value="F:histone acetyltransferase activity"/>
    <property type="evidence" value="ECO:0007669"/>
    <property type="project" value="TreeGrafter"/>
</dbReference>
<feature type="region of interest" description="Disordered" evidence="1">
    <location>
        <begin position="478"/>
        <end position="504"/>
    </location>
</feature>
<feature type="compositionally biased region" description="Low complexity" evidence="1">
    <location>
        <begin position="387"/>
        <end position="398"/>
    </location>
</feature>
<feature type="compositionally biased region" description="Polar residues" evidence="1">
    <location>
        <begin position="179"/>
        <end position="194"/>
    </location>
</feature>
<accession>A0A1E7EMB1</accession>
<sequence length="678" mass="75159">MKSFASLPALMTLCFSFAITSSRGNPSTVSLEQYTPDKSNWTTFYSKAVDTMKGTRSFAGCVGTYRLTRTYKKDFEKETNSYQTTTNMDDNNDSKPVTKNQHPSAFHLTPSQAVKLKPSATPFKPSSQKSEIGSDNNNNAAAHNNDNSNGNNNNNGSNKSKSRKSKNNKKSPPPPPPDTTEQQTFDDTIMNTTTGDDDDNANNNNNKGKKEQQQKRRKQKQKQKQPKQGSNEGSGDTENHNDHDNDGNNNKNNNSNSKQENNNNAKKKKNQKKKKKNNNNKKKFPWRRHIPTGTVDPITLENLQTLDYPPFALVADLPYIPVPEWPPISIIISAESIYNTTNNNKTSSKDNNNHKPKKEVVDVEELNRERLAEQWGMHLLPSKEKTTTTTATTAHSPPAAEPTPPIIPLSERPLNLFDGRALAFYMVSQLQFIDPFTRRDLTRPELVNLDRYLSRYGGSDGGGDGSCGFNNNDDGCNINNNNNNNNNNRLRKKNNNSKKDKKQIRVTDAYDAKGITLSSAGAAATTAQGRADIMQQMAQNLLNSLFSGHSVSTLTPNSGSNSRSSSNPNQIDDDSTRRQQQQQQQQQHLLESFSLQEQYTAMQRYEQASATAGREQQNEPGFGDAGNYYNDGNIGGVNPAADATESTNVLTDTARKRITPVSRSPAMISSRPITNAVP</sequence>
<protein>
    <submittedName>
        <fullName evidence="3">Uncharacterized protein</fullName>
    </submittedName>
</protein>
<feature type="compositionally biased region" description="Basic residues" evidence="1">
    <location>
        <begin position="215"/>
        <end position="225"/>
    </location>
</feature>
<dbReference type="PANTHER" id="PTHR20916:SF26">
    <property type="entry name" value="CYSTEINE-RICH PROTEIN 2-BINDING PROTEIN"/>
    <property type="match status" value="1"/>
</dbReference>
<feature type="region of interest" description="Disordered" evidence="1">
    <location>
        <begin position="606"/>
        <end position="630"/>
    </location>
</feature>
<feature type="compositionally biased region" description="Polar residues" evidence="1">
    <location>
        <begin position="606"/>
        <end position="619"/>
    </location>
</feature>
<feature type="compositionally biased region" description="Basic residues" evidence="1">
    <location>
        <begin position="265"/>
        <end position="290"/>
    </location>
</feature>
<feature type="region of interest" description="Disordered" evidence="1">
    <location>
        <begin position="80"/>
        <end position="290"/>
    </location>
</feature>
<evidence type="ECO:0000313" key="3">
    <source>
        <dbReference type="EMBL" id="OEU07031.1"/>
    </source>
</evidence>